<dbReference type="GO" id="GO:0016787">
    <property type="term" value="F:hydrolase activity"/>
    <property type="evidence" value="ECO:0007669"/>
    <property type="project" value="UniProtKB-KW"/>
</dbReference>
<dbReference type="AlphaFoldDB" id="A0A0B4ICP1"/>
<protein>
    <submittedName>
        <fullName evidence="5">Beta-lactamase</fullName>
    </submittedName>
</protein>
<feature type="region of interest" description="Disordered" evidence="2">
    <location>
        <begin position="292"/>
        <end position="312"/>
    </location>
</feature>
<organism evidence="5 6">
    <name type="scientific">Metarhizium guizhouense (strain ARSEF 977)</name>
    <dbReference type="NCBI Taxonomy" id="1276136"/>
    <lineage>
        <taxon>Eukaryota</taxon>
        <taxon>Fungi</taxon>
        <taxon>Dikarya</taxon>
        <taxon>Ascomycota</taxon>
        <taxon>Pezizomycotina</taxon>
        <taxon>Sordariomycetes</taxon>
        <taxon>Hypocreomycetidae</taxon>
        <taxon>Hypocreales</taxon>
        <taxon>Clavicipitaceae</taxon>
        <taxon>Metarhizium</taxon>
    </lineage>
</organism>
<feature type="chain" id="PRO_5002090879" evidence="3">
    <location>
        <begin position="25"/>
        <end position="312"/>
    </location>
</feature>
<reference evidence="5 6" key="1">
    <citation type="journal article" date="2014" name="Proc. Natl. Acad. Sci. U.S.A.">
        <title>Trajectory and genomic determinants of fungal-pathogen speciation and host adaptation.</title>
        <authorList>
            <person name="Hu X."/>
            <person name="Xiao G."/>
            <person name="Zheng P."/>
            <person name="Shang Y."/>
            <person name="Su Y."/>
            <person name="Zhang X."/>
            <person name="Liu X."/>
            <person name="Zhan S."/>
            <person name="St Leger R.J."/>
            <person name="Wang C."/>
        </authorList>
    </citation>
    <scope>NUCLEOTIDE SEQUENCE [LARGE SCALE GENOMIC DNA]</scope>
    <source>
        <strain evidence="5 6">ARSEF 977</strain>
    </source>
</reference>
<accession>A0A0B4ICP1</accession>
<dbReference type="EMBL" id="AZNH01000001">
    <property type="protein sequence ID" value="KID92634.1"/>
    <property type="molecule type" value="Genomic_DNA"/>
</dbReference>
<dbReference type="HOGENOM" id="CLU_020027_1_3_1"/>
<feature type="compositionally biased region" description="Gly residues" evidence="2">
    <location>
        <begin position="292"/>
        <end position="302"/>
    </location>
</feature>
<evidence type="ECO:0000313" key="5">
    <source>
        <dbReference type="EMBL" id="KID92634.1"/>
    </source>
</evidence>
<keyword evidence="3" id="KW-0732">Signal</keyword>
<proteinExistence type="predicted"/>
<sequence length="312" mass="33861">MYLSKSSTFSLGLAMLASAPSTFASIANANSNCGVLKYGSPESVGMLSKPLRDMVSNLTHFIETRSLGRRSYNQTVPIEPGGITIVANRGTIVSYFAFGKRSLWAGVNRAEDALLPPSQQEDATEGAIYDMASLTKMLTTLVYKTGTKYLYPDLNFMTLMLAVEKVIGRELDDNIHEYTSLLGMHSTFFNRGNIEGPEFKYYYKANSRAGAVHGTVHDENAWALDGVSGHAGLFSTASDTAWFCQMILNNGTYGEHRILSKVSVNLIFTNFLADLGKDHGVGLELNQFSHGGVHGQHAGGEPHGLHGHVNGD</sequence>
<keyword evidence="6" id="KW-1185">Reference proteome</keyword>
<evidence type="ECO:0000256" key="1">
    <source>
        <dbReference type="ARBA" id="ARBA00022801"/>
    </source>
</evidence>
<dbReference type="PANTHER" id="PTHR43283:SF11">
    <property type="entry name" value="BETA-LACTAMASE-RELATED DOMAIN-CONTAINING PROTEIN"/>
    <property type="match status" value="1"/>
</dbReference>
<evidence type="ECO:0000256" key="2">
    <source>
        <dbReference type="SAM" id="MobiDB-lite"/>
    </source>
</evidence>
<gene>
    <name evidence="5" type="ORF">MGU_00223</name>
</gene>
<evidence type="ECO:0000256" key="3">
    <source>
        <dbReference type="SAM" id="SignalP"/>
    </source>
</evidence>
<dbReference type="Proteomes" id="UP000031192">
    <property type="component" value="Unassembled WGS sequence"/>
</dbReference>
<evidence type="ECO:0000313" key="6">
    <source>
        <dbReference type="Proteomes" id="UP000031192"/>
    </source>
</evidence>
<dbReference type="PANTHER" id="PTHR43283">
    <property type="entry name" value="BETA-LACTAMASE-RELATED"/>
    <property type="match status" value="1"/>
</dbReference>
<dbReference type="InterPro" id="IPR012338">
    <property type="entry name" value="Beta-lactam/transpept-like"/>
</dbReference>
<dbReference type="OrthoDB" id="5946976at2759"/>
<feature type="domain" description="Beta-lactamase-related" evidence="4">
    <location>
        <begin position="115"/>
        <end position="299"/>
    </location>
</feature>
<dbReference type="InterPro" id="IPR001466">
    <property type="entry name" value="Beta-lactam-related"/>
</dbReference>
<dbReference type="Pfam" id="PF00144">
    <property type="entry name" value="Beta-lactamase"/>
    <property type="match status" value="1"/>
</dbReference>
<keyword evidence="1" id="KW-0378">Hydrolase</keyword>
<dbReference type="SUPFAM" id="SSF56601">
    <property type="entry name" value="beta-lactamase/transpeptidase-like"/>
    <property type="match status" value="1"/>
</dbReference>
<feature type="signal peptide" evidence="3">
    <location>
        <begin position="1"/>
        <end position="24"/>
    </location>
</feature>
<comment type="caution">
    <text evidence="5">The sequence shown here is derived from an EMBL/GenBank/DDBJ whole genome shotgun (WGS) entry which is preliminary data.</text>
</comment>
<dbReference type="Gene3D" id="3.40.710.10">
    <property type="entry name" value="DD-peptidase/beta-lactamase superfamily"/>
    <property type="match status" value="1"/>
</dbReference>
<evidence type="ECO:0000259" key="4">
    <source>
        <dbReference type="Pfam" id="PF00144"/>
    </source>
</evidence>
<dbReference type="InterPro" id="IPR050789">
    <property type="entry name" value="Diverse_Enzym_Activities"/>
</dbReference>
<name>A0A0B4ICP1_METGA</name>